<dbReference type="InterPro" id="IPR005184">
    <property type="entry name" value="DUF306_Meta_HslJ"/>
</dbReference>
<dbReference type="InterPro" id="IPR038670">
    <property type="entry name" value="HslJ-like_sf"/>
</dbReference>
<dbReference type="PROSITE" id="PS51257">
    <property type="entry name" value="PROKAR_LIPOPROTEIN"/>
    <property type="match status" value="1"/>
</dbReference>
<name>A0ABT0RIJ9_9SPHN</name>
<accession>A0ABT0RIJ9</accession>
<proteinExistence type="predicted"/>
<protein>
    <submittedName>
        <fullName evidence="2">META domain-containing protein</fullName>
    </submittedName>
</protein>
<dbReference type="PANTHER" id="PTHR35535:SF1">
    <property type="entry name" value="HEAT SHOCK PROTEIN HSLJ"/>
    <property type="match status" value="1"/>
</dbReference>
<dbReference type="Pfam" id="PF03724">
    <property type="entry name" value="META"/>
    <property type="match status" value="1"/>
</dbReference>
<evidence type="ECO:0000259" key="1">
    <source>
        <dbReference type="Pfam" id="PF03724"/>
    </source>
</evidence>
<reference evidence="2" key="1">
    <citation type="submission" date="2022-05" db="EMBL/GenBank/DDBJ databases">
        <authorList>
            <person name="Jo J.-H."/>
            <person name="Im W.-T."/>
        </authorList>
    </citation>
    <scope>NUCLEOTIDE SEQUENCE</scope>
    <source>
        <strain evidence="2">SE158</strain>
    </source>
</reference>
<feature type="domain" description="DUF306" evidence="1">
    <location>
        <begin position="157"/>
        <end position="256"/>
    </location>
</feature>
<evidence type="ECO:0000313" key="2">
    <source>
        <dbReference type="EMBL" id="MCL6682427.1"/>
    </source>
</evidence>
<dbReference type="Proteomes" id="UP001165363">
    <property type="component" value="Unassembled WGS sequence"/>
</dbReference>
<keyword evidence="3" id="KW-1185">Reference proteome</keyword>
<comment type="caution">
    <text evidence="2">The sequence shown here is derived from an EMBL/GenBank/DDBJ whole genome shotgun (WGS) entry which is preliminary data.</text>
</comment>
<dbReference type="PANTHER" id="PTHR35535">
    <property type="entry name" value="HEAT SHOCK PROTEIN HSLJ"/>
    <property type="match status" value="1"/>
</dbReference>
<evidence type="ECO:0000313" key="3">
    <source>
        <dbReference type="Proteomes" id="UP001165363"/>
    </source>
</evidence>
<sequence>MKTIAAICASALLLAGCGGDPQDKLSDADASVAQTPAVLDNGNVESETITGASDLPDPEDAGAVLYKALGTEPGWTLTVRPARMDYSGDYGQENIAEPTPPDFRSAQGTYRSGKLIVKISPGPCSDGMSDTMYRQTVQVIADGRTVSGCGGGTIASNMLAGTNWVVVAVNGKPAPTPDNYYIRFSDKQVSAKFGCNSIGGDYRINGDHLTVGNLIGTQMACPEPAMSLEREGSMALRGNLRVEKTATGLRLVSEAGTIELKQG</sequence>
<dbReference type="InterPro" id="IPR053147">
    <property type="entry name" value="Hsp_HslJ-like"/>
</dbReference>
<organism evidence="2 3">
    <name type="scientific">Sphingomonas alba</name>
    <dbReference type="NCBI Taxonomy" id="2908208"/>
    <lineage>
        <taxon>Bacteria</taxon>
        <taxon>Pseudomonadati</taxon>
        <taxon>Pseudomonadota</taxon>
        <taxon>Alphaproteobacteria</taxon>
        <taxon>Sphingomonadales</taxon>
        <taxon>Sphingomonadaceae</taxon>
        <taxon>Sphingomonas</taxon>
    </lineage>
</organism>
<dbReference type="Gene3D" id="2.40.128.270">
    <property type="match status" value="1"/>
</dbReference>
<gene>
    <name evidence="2" type="ORF">LZ536_00715</name>
</gene>
<dbReference type="EMBL" id="JAMGBD010000001">
    <property type="protein sequence ID" value="MCL6682427.1"/>
    <property type="molecule type" value="Genomic_DNA"/>
</dbReference>
<dbReference type="RefSeq" id="WP_249846398.1">
    <property type="nucleotide sequence ID" value="NZ_JAMGBD010000001.1"/>
</dbReference>